<feature type="domain" description="Peptidase M3A/M3B catalytic" evidence="15">
    <location>
        <begin position="303"/>
        <end position="796"/>
    </location>
</feature>
<dbReference type="EC" id="3.4.24.59" evidence="4"/>
<evidence type="ECO:0000313" key="16">
    <source>
        <dbReference type="EMBL" id="PWN26357.1"/>
    </source>
</evidence>
<evidence type="ECO:0000256" key="6">
    <source>
        <dbReference type="ARBA" id="ARBA00022723"/>
    </source>
</evidence>
<keyword evidence="17" id="KW-1185">Reference proteome</keyword>
<accession>A0A316UM68</accession>
<dbReference type="STRING" id="1569628.A0A316UM68"/>
<comment type="function">
    <text evidence="12">Cleaves proteins, imported into the mitochondrion, to their mature size. While most mitochondrial precursor proteins are processed to the mature form in one step by mitochondrial processing peptidase (MPP), the sequential cleavage by MIP of an octapeptide after initial processing by MPP is a required step for a subgroup of nuclear-encoded precursor proteins destined for the matrix or the inner membrane.</text>
</comment>
<evidence type="ECO:0000256" key="13">
    <source>
        <dbReference type="RuleBase" id="RU003435"/>
    </source>
</evidence>
<gene>
    <name evidence="16" type="ORF">BDZ90DRAFT_254457</name>
</gene>
<dbReference type="InterPro" id="IPR024079">
    <property type="entry name" value="MetalloPept_cat_dom_sf"/>
</dbReference>
<dbReference type="GO" id="GO:0005759">
    <property type="term" value="C:mitochondrial matrix"/>
    <property type="evidence" value="ECO:0007669"/>
    <property type="project" value="UniProtKB-SubCell"/>
</dbReference>
<sequence length="812" mass="88901">MSATLGRIPKGLARIPSRRLISSASSPRLARPAPSPRPTLFASSERDKDAQDLCSLFDSLSSKKSAGSSSLKASSSSSPPSGLFGSPSLPTPSSFAPVAQQALIRAQLLVHRIVTAPQKGEGEMRAVVKNLDRLSDVLCGVIDLAELVRNAHPDEAWRDAANEAYEGLCGFMNILNTHTGLYEVLKRVLDDEMLRNSLSEEALAVAQGFLRDFEKSGIHLPDKQREQFVDLSDEILVLGRAFMQGATSGEEAPPIARFKRSWFSDTHSNLLAALSSSPALIPSTSSEVHLDPAHATWEFPTILRYSQSEEARKAAFVAMNTSAKGSVDVLEQLLDKRRKLAGLTGYESFAQMSLGDKMAKNPSSVAHFLDALQTHHHPLAARKLSELQALKPRDEAPLEAWDRDYYAERYLRTLSTSMPGSTTPISPFLSVGNVFSGLSRMLSAIYGIRLRAANLEAGEAWDGDVVKLQVVEEDASSATGETVIGTIYADLFSRSGKPPSAAHYTVRCSRRIDDDDEDGDFRFGRLQDGAQVDPSQLGSRGTSPLKVEGRATPGRTGLYQLPIVVLLCDFVRGTAGPSLLSWSEVETLFHEMGHAIHSMIGRTEFHNVSGTRCATDLVELPSILMEHFVSSPSVVSLVARHHSTGLELPYDALRRHLATSVQALDDLDTHNQILLAILDQRYHGSDFSGDSTEEMARLYSTRGLFDAATTQSGQHAFLRQQTWHSQFSHLFGYGATYYSYLLDRVLASRVWAQLFAADPLSRDAGEKYKGGLLKWGGGKEGWGMLSELLGEDLSMERVGEWGIKRGEERKAR</sequence>
<dbReference type="OrthoDB" id="17530at2759"/>
<keyword evidence="8 13" id="KW-0862">Zinc</keyword>
<evidence type="ECO:0000256" key="2">
    <source>
        <dbReference type="ARBA" id="ARBA00004305"/>
    </source>
</evidence>
<keyword evidence="9" id="KW-0809">Transit peptide</keyword>
<keyword evidence="7 13" id="KW-0378">Hydrolase</keyword>
<proteinExistence type="inferred from homology"/>
<dbReference type="InterPro" id="IPR024077">
    <property type="entry name" value="Neurolysin/TOP_dom2"/>
</dbReference>
<dbReference type="PANTHER" id="PTHR11804">
    <property type="entry name" value="PROTEASE M3 THIMET OLIGOPEPTIDASE-RELATED"/>
    <property type="match status" value="1"/>
</dbReference>
<dbReference type="GO" id="GO:0004222">
    <property type="term" value="F:metalloendopeptidase activity"/>
    <property type="evidence" value="ECO:0007669"/>
    <property type="project" value="UniProtKB-EC"/>
</dbReference>
<evidence type="ECO:0000256" key="11">
    <source>
        <dbReference type="ARBA" id="ARBA00023128"/>
    </source>
</evidence>
<feature type="compositionally biased region" description="Low complexity" evidence="14">
    <location>
        <begin position="16"/>
        <end position="32"/>
    </location>
</feature>
<dbReference type="SUPFAM" id="SSF55486">
    <property type="entry name" value="Metalloproteases ('zincins'), catalytic domain"/>
    <property type="match status" value="1"/>
</dbReference>
<evidence type="ECO:0000256" key="4">
    <source>
        <dbReference type="ARBA" id="ARBA00012441"/>
    </source>
</evidence>
<dbReference type="InterPro" id="IPR033851">
    <property type="entry name" value="M3A_MIP"/>
</dbReference>
<keyword evidence="10 13" id="KW-0482">Metalloprotease</keyword>
<keyword evidence="5 13" id="KW-0645">Protease</keyword>
<comment type="similarity">
    <text evidence="3 13">Belongs to the peptidase M3 family.</text>
</comment>
<dbReference type="RefSeq" id="XP_025360969.1">
    <property type="nucleotide sequence ID" value="XM_025507822.1"/>
</dbReference>
<dbReference type="CDD" id="cd06457">
    <property type="entry name" value="M3A_MIP"/>
    <property type="match status" value="1"/>
</dbReference>
<dbReference type="GO" id="GO:0046872">
    <property type="term" value="F:metal ion binding"/>
    <property type="evidence" value="ECO:0007669"/>
    <property type="project" value="UniProtKB-UniRule"/>
</dbReference>
<dbReference type="GeneID" id="37029645"/>
<keyword evidence="6 13" id="KW-0479">Metal-binding</keyword>
<evidence type="ECO:0000256" key="8">
    <source>
        <dbReference type="ARBA" id="ARBA00022833"/>
    </source>
</evidence>
<evidence type="ECO:0000256" key="5">
    <source>
        <dbReference type="ARBA" id="ARBA00022670"/>
    </source>
</evidence>
<dbReference type="Pfam" id="PF01432">
    <property type="entry name" value="Peptidase_M3"/>
    <property type="match status" value="1"/>
</dbReference>
<dbReference type="PANTHER" id="PTHR11804:SF79">
    <property type="entry name" value="MITOCHONDRIAL INTERMEDIATE PEPTIDASE"/>
    <property type="match status" value="1"/>
</dbReference>
<comment type="cofactor">
    <cofactor evidence="13">
        <name>Zn(2+)</name>
        <dbReference type="ChEBI" id="CHEBI:29105"/>
    </cofactor>
    <text evidence="13">Binds 1 zinc ion.</text>
</comment>
<evidence type="ECO:0000313" key="17">
    <source>
        <dbReference type="Proteomes" id="UP000245884"/>
    </source>
</evidence>
<feature type="region of interest" description="Disordered" evidence="14">
    <location>
        <begin position="16"/>
        <end position="47"/>
    </location>
</feature>
<evidence type="ECO:0000256" key="12">
    <source>
        <dbReference type="ARBA" id="ARBA00025208"/>
    </source>
</evidence>
<dbReference type="InterPro" id="IPR045090">
    <property type="entry name" value="Pept_M3A_M3B"/>
</dbReference>
<organism evidence="16 17">
    <name type="scientific">Jaminaea rosea</name>
    <dbReference type="NCBI Taxonomy" id="1569628"/>
    <lineage>
        <taxon>Eukaryota</taxon>
        <taxon>Fungi</taxon>
        <taxon>Dikarya</taxon>
        <taxon>Basidiomycota</taxon>
        <taxon>Ustilaginomycotina</taxon>
        <taxon>Exobasidiomycetes</taxon>
        <taxon>Microstromatales</taxon>
        <taxon>Microstromatales incertae sedis</taxon>
        <taxon>Jaminaea</taxon>
    </lineage>
</organism>
<dbReference type="GO" id="GO:0006627">
    <property type="term" value="P:protein processing involved in protein targeting to mitochondrion"/>
    <property type="evidence" value="ECO:0007669"/>
    <property type="project" value="TreeGrafter"/>
</dbReference>
<evidence type="ECO:0000256" key="1">
    <source>
        <dbReference type="ARBA" id="ARBA00000436"/>
    </source>
</evidence>
<dbReference type="Gene3D" id="3.40.390.10">
    <property type="entry name" value="Collagenase (Catalytic Domain)"/>
    <property type="match status" value="1"/>
</dbReference>
<evidence type="ECO:0000256" key="10">
    <source>
        <dbReference type="ARBA" id="ARBA00023049"/>
    </source>
</evidence>
<dbReference type="Proteomes" id="UP000245884">
    <property type="component" value="Unassembled WGS sequence"/>
</dbReference>
<feature type="region of interest" description="Disordered" evidence="14">
    <location>
        <begin position="64"/>
        <end position="88"/>
    </location>
</feature>
<name>A0A316UM68_9BASI</name>
<protein>
    <recommendedName>
        <fullName evidence="4">mitochondrial intermediate peptidase</fullName>
        <ecNumber evidence="4">3.4.24.59</ecNumber>
    </recommendedName>
</protein>
<evidence type="ECO:0000256" key="7">
    <source>
        <dbReference type="ARBA" id="ARBA00022801"/>
    </source>
</evidence>
<reference evidence="16 17" key="1">
    <citation type="journal article" date="2018" name="Mol. Biol. Evol.">
        <title>Broad Genomic Sampling Reveals a Smut Pathogenic Ancestry of the Fungal Clade Ustilaginomycotina.</title>
        <authorList>
            <person name="Kijpornyongpan T."/>
            <person name="Mondo S.J."/>
            <person name="Barry K."/>
            <person name="Sandor L."/>
            <person name="Lee J."/>
            <person name="Lipzen A."/>
            <person name="Pangilinan J."/>
            <person name="LaButti K."/>
            <person name="Hainaut M."/>
            <person name="Henrissat B."/>
            <person name="Grigoriev I.V."/>
            <person name="Spatafora J.W."/>
            <person name="Aime M.C."/>
        </authorList>
    </citation>
    <scope>NUCLEOTIDE SEQUENCE [LARGE SCALE GENOMIC DNA]</scope>
    <source>
        <strain evidence="16 17">MCA 5214</strain>
    </source>
</reference>
<dbReference type="InterPro" id="IPR001567">
    <property type="entry name" value="Pept_M3A_M3B_dom"/>
</dbReference>
<evidence type="ECO:0000256" key="3">
    <source>
        <dbReference type="ARBA" id="ARBA00006040"/>
    </source>
</evidence>
<dbReference type="GO" id="GO:0006518">
    <property type="term" value="P:peptide metabolic process"/>
    <property type="evidence" value="ECO:0007669"/>
    <property type="project" value="TreeGrafter"/>
</dbReference>
<dbReference type="AlphaFoldDB" id="A0A316UM68"/>
<evidence type="ECO:0000256" key="14">
    <source>
        <dbReference type="SAM" id="MobiDB-lite"/>
    </source>
</evidence>
<keyword evidence="11" id="KW-0496">Mitochondrion</keyword>
<dbReference type="FunFam" id="3.40.390.10:FF:000055">
    <property type="entry name" value="Related to mitochondrial intermediate peptidase"/>
    <property type="match status" value="1"/>
</dbReference>
<dbReference type="EMBL" id="KZ819672">
    <property type="protein sequence ID" value="PWN26357.1"/>
    <property type="molecule type" value="Genomic_DNA"/>
</dbReference>
<dbReference type="Gene3D" id="1.10.1370.10">
    <property type="entry name" value="Neurolysin, domain 3"/>
    <property type="match status" value="2"/>
</dbReference>
<comment type="subcellular location">
    <subcellularLocation>
        <location evidence="2">Mitochondrion matrix</location>
    </subcellularLocation>
</comment>
<evidence type="ECO:0000259" key="15">
    <source>
        <dbReference type="Pfam" id="PF01432"/>
    </source>
</evidence>
<comment type="catalytic activity">
    <reaction evidence="1">
        <text>Release of an N-terminal octapeptide as second stage of processing of some proteins imported into the mitochondrion.</text>
        <dbReference type="EC" id="3.4.24.59"/>
    </reaction>
</comment>
<evidence type="ECO:0000256" key="9">
    <source>
        <dbReference type="ARBA" id="ARBA00022946"/>
    </source>
</evidence>